<keyword evidence="2" id="KW-1185">Reference proteome</keyword>
<dbReference type="OrthoDB" id="10613081at2759"/>
<comment type="caution">
    <text evidence="1">The sequence shown here is derived from an EMBL/GenBank/DDBJ whole genome shotgun (WGS) entry which is preliminary data.</text>
</comment>
<protein>
    <submittedName>
        <fullName evidence="1">Uncharacterized protein</fullName>
    </submittedName>
</protein>
<dbReference type="Proteomes" id="UP000828251">
    <property type="component" value="Unassembled WGS sequence"/>
</dbReference>
<organism evidence="1 2">
    <name type="scientific">Gossypium stocksii</name>
    <dbReference type="NCBI Taxonomy" id="47602"/>
    <lineage>
        <taxon>Eukaryota</taxon>
        <taxon>Viridiplantae</taxon>
        <taxon>Streptophyta</taxon>
        <taxon>Embryophyta</taxon>
        <taxon>Tracheophyta</taxon>
        <taxon>Spermatophyta</taxon>
        <taxon>Magnoliopsida</taxon>
        <taxon>eudicotyledons</taxon>
        <taxon>Gunneridae</taxon>
        <taxon>Pentapetalae</taxon>
        <taxon>rosids</taxon>
        <taxon>malvids</taxon>
        <taxon>Malvales</taxon>
        <taxon>Malvaceae</taxon>
        <taxon>Malvoideae</taxon>
        <taxon>Gossypium</taxon>
    </lineage>
</organism>
<dbReference type="AlphaFoldDB" id="A0A9D3U5H0"/>
<reference evidence="1 2" key="1">
    <citation type="journal article" date="2021" name="Plant Biotechnol. J.">
        <title>Multi-omics assisted identification of the key and species-specific regulatory components of drought-tolerant mechanisms in Gossypium stocksii.</title>
        <authorList>
            <person name="Yu D."/>
            <person name="Ke L."/>
            <person name="Zhang D."/>
            <person name="Wu Y."/>
            <person name="Sun Y."/>
            <person name="Mei J."/>
            <person name="Sun J."/>
            <person name="Sun Y."/>
        </authorList>
    </citation>
    <scope>NUCLEOTIDE SEQUENCE [LARGE SCALE GENOMIC DNA]</scope>
    <source>
        <strain evidence="2">cv. E1</strain>
        <tissue evidence="1">Leaf</tissue>
    </source>
</reference>
<proteinExistence type="predicted"/>
<evidence type="ECO:0000313" key="2">
    <source>
        <dbReference type="Proteomes" id="UP000828251"/>
    </source>
</evidence>
<accession>A0A9D3U5H0</accession>
<gene>
    <name evidence="1" type="ORF">J1N35_046107</name>
</gene>
<dbReference type="EMBL" id="JAIQCV010000042">
    <property type="protein sequence ID" value="KAH1030253.1"/>
    <property type="molecule type" value="Genomic_DNA"/>
</dbReference>
<name>A0A9D3U5H0_9ROSI</name>
<sequence length="109" mass="11524">MQSRGAGPSGSTGTLLRRMCESLKHHRPFQCVGALGRIGTMVRRVCGSLEPHRHLSVSDVREPRAASAPSPFQTHECHLGVVISSDPRGCPGQCPCPSHALAPVPPIVG</sequence>
<evidence type="ECO:0000313" key="1">
    <source>
        <dbReference type="EMBL" id="KAH1030253.1"/>
    </source>
</evidence>